<evidence type="ECO:0000313" key="4">
    <source>
        <dbReference type="Proteomes" id="UP001148838"/>
    </source>
</evidence>
<evidence type="ECO:0000313" key="3">
    <source>
        <dbReference type="EMBL" id="KAJ4434714.1"/>
    </source>
</evidence>
<reference evidence="3 4" key="1">
    <citation type="journal article" date="2022" name="Allergy">
        <title>Genome assembly and annotation of Periplaneta americana reveal a comprehensive cockroach allergen profile.</title>
        <authorList>
            <person name="Wang L."/>
            <person name="Xiong Q."/>
            <person name="Saelim N."/>
            <person name="Wang L."/>
            <person name="Nong W."/>
            <person name="Wan A.T."/>
            <person name="Shi M."/>
            <person name="Liu X."/>
            <person name="Cao Q."/>
            <person name="Hui J.H.L."/>
            <person name="Sookrung N."/>
            <person name="Leung T.F."/>
            <person name="Tungtrongchitr A."/>
            <person name="Tsui S.K.W."/>
        </authorList>
    </citation>
    <scope>NUCLEOTIDE SEQUENCE [LARGE SCALE GENOMIC DNA]</scope>
    <source>
        <strain evidence="3">PWHHKU_190912</strain>
    </source>
</reference>
<dbReference type="PANTHER" id="PTHR47326:SF1">
    <property type="entry name" value="HTH PSQ-TYPE DOMAIN-CONTAINING PROTEIN"/>
    <property type="match status" value="1"/>
</dbReference>
<dbReference type="InterPro" id="IPR009057">
    <property type="entry name" value="Homeodomain-like_sf"/>
</dbReference>
<dbReference type="EMBL" id="JAJSOF020000025">
    <property type="protein sequence ID" value="KAJ4434714.1"/>
    <property type="molecule type" value="Genomic_DNA"/>
</dbReference>
<evidence type="ECO:0000259" key="2">
    <source>
        <dbReference type="Pfam" id="PF16087"/>
    </source>
</evidence>
<sequence length="723" mass="82941">MLTSLSNNTTIEDNGYVCAFIYYIRVKRNIYLKIFKKRSDNVLEDSSLPTLPQPPIVGPSNLRQHLRSVWRLQQSPQIQKKRTYKPVGPFSDYRLNSNLHRTSEFDVICCNIVPSDGVSLMLAGSEYQSLGKAIVKEDEYEEMSASIRGESGSIGHRVISDMQTLVTPHFDYCDVLLSDLSSELSVKLQRAQNMCVRYVCNIRRQLFNDAVSTTRLFRVDGIGDSKTKNTQKFWGEGLTIECCVLIGYTDYDVWTDYEIVMQGTIPSRTTIVRHMKESYVSFSITGNNMRWLFNDAVSTTRLVSVDRIGDSEMVFGEMMPMIRHSLPDIRLTVGENLGKIQPVSKVENTALAQFNTMKAASSDNVDGLCCARSLEQQLRAERQSNVSRRVTTFCRVADVLLRIQYVLEDEERLNIGTMYFCLTFHKYSCGNGVDNDGDYDDDDDYEDEENYYRSLPSKETLRGHSDSSFRGEGYIQCCVGIRLCDMYSNEELAEIHFMYGKAHGNDALARRLYQERYPQRQCPDRKTFVRLHYRLCEYGKFNSHGLGRGRPRSTTPEVQEEILEAVNMTPSISTRRVALQVNVPHTTVWRLLKEYQFFNPHLVNRISIIVYNEIHFKKRQEFYLQILRDLVFVVIGCVRQHSTTQIKCSVSMLTVQVNVNKYFTFLPLQVLPYVSHKSRLCGSVGRALAFDDEDPSSNLDDRGIEHGAGSVRAEQWTRTVSSR</sequence>
<organism evidence="3 4">
    <name type="scientific">Periplaneta americana</name>
    <name type="common">American cockroach</name>
    <name type="synonym">Blatta americana</name>
    <dbReference type="NCBI Taxonomy" id="6978"/>
    <lineage>
        <taxon>Eukaryota</taxon>
        <taxon>Metazoa</taxon>
        <taxon>Ecdysozoa</taxon>
        <taxon>Arthropoda</taxon>
        <taxon>Hexapoda</taxon>
        <taxon>Insecta</taxon>
        <taxon>Pterygota</taxon>
        <taxon>Neoptera</taxon>
        <taxon>Polyneoptera</taxon>
        <taxon>Dictyoptera</taxon>
        <taxon>Blattodea</taxon>
        <taxon>Blattoidea</taxon>
        <taxon>Blattidae</taxon>
        <taxon>Blattinae</taxon>
        <taxon>Periplaneta</taxon>
    </lineage>
</organism>
<dbReference type="Pfam" id="PF16087">
    <property type="entry name" value="DUF4817"/>
    <property type="match status" value="1"/>
</dbReference>
<accession>A0ABQ8SKN9</accession>
<dbReference type="SUPFAM" id="SSF46689">
    <property type="entry name" value="Homeodomain-like"/>
    <property type="match status" value="1"/>
</dbReference>
<dbReference type="PANTHER" id="PTHR47326">
    <property type="entry name" value="TRANSPOSABLE ELEMENT TC3 TRANSPOSASE-LIKE PROTEIN"/>
    <property type="match status" value="1"/>
</dbReference>
<proteinExistence type="predicted"/>
<keyword evidence="4" id="KW-1185">Reference proteome</keyword>
<dbReference type="InterPro" id="IPR032135">
    <property type="entry name" value="DUF4817"/>
</dbReference>
<name>A0ABQ8SKN9_PERAM</name>
<comment type="caution">
    <text evidence="3">The sequence shown here is derived from an EMBL/GenBank/DDBJ whole genome shotgun (WGS) entry which is preliminary data.</text>
</comment>
<protein>
    <recommendedName>
        <fullName evidence="2">DUF4817 domain-containing protein</fullName>
    </recommendedName>
</protein>
<dbReference type="Proteomes" id="UP001148838">
    <property type="component" value="Unassembled WGS sequence"/>
</dbReference>
<feature type="domain" description="DUF4817" evidence="2">
    <location>
        <begin position="496"/>
        <end position="540"/>
    </location>
</feature>
<evidence type="ECO:0000256" key="1">
    <source>
        <dbReference type="ARBA" id="ARBA00004123"/>
    </source>
</evidence>
<comment type="subcellular location">
    <subcellularLocation>
        <location evidence="1">Nucleus</location>
    </subcellularLocation>
</comment>
<gene>
    <name evidence="3" type="ORF">ANN_23282</name>
</gene>